<evidence type="ECO:0000313" key="1">
    <source>
        <dbReference type="EMBL" id="GAA0149180.1"/>
    </source>
</evidence>
<evidence type="ECO:0000313" key="2">
    <source>
        <dbReference type="Proteomes" id="UP001454036"/>
    </source>
</evidence>
<name>A0AAV3PFU5_LITER</name>
<dbReference type="AlphaFoldDB" id="A0AAV3PFU5"/>
<dbReference type="Proteomes" id="UP001454036">
    <property type="component" value="Unassembled WGS sequence"/>
</dbReference>
<accession>A0AAV3PFU5</accession>
<comment type="caution">
    <text evidence="1">The sequence shown here is derived from an EMBL/GenBank/DDBJ whole genome shotgun (WGS) entry which is preliminary data.</text>
</comment>
<dbReference type="PANTHER" id="PTHR33116">
    <property type="entry name" value="REVERSE TRANSCRIPTASE ZINC-BINDING DOMAIN-CONTAINING PROTEIN-RELATED-RELATED"/>
    <property type="match status" value="1"/>
</dbReference>
<organism evidence="1 2">
    <name type="scientific">Lithospermum erythrorhizon</name>
    <name type="common">Purple gromwell</name>
    <name type="synonym">Lithospermum officinale var. erythrorhizon</name>
    <dbReference type="NCBI Taxonomy" id="34254"/>
    <lineage>
        <taxon>Eukaryota</taxon>
        <taxon>Viridiplantae</taxon>
        <taxon>Streptophyta</taxon>
        <taxon>Embryophyta</taxon>
        <taxon>Tracheophyta</taxon>
        <taxon>Spermatophyta</taxon>
        <taxon>Magnoliopsida</taxon>
        <taxon>eudicotyledons</taxon>
        <taxon>Gunneridae</taxon>
        <taxon>Pentapetalae</taxon>
        <taxon>asterids</taxon>
        <taxon>lamiids</taxon>
        <taxon>Boraginales</taxon>
        <taxon>Boraginaceae</taxon>
        <taxon>Boraginoideae</taxon>
        <taxon>Lithospermeae</taxon>
        <taxon>Lithospermum</taxon>
    </lineage>
</organism>
<proteinExistence type="predicted"/>
<sequence length="217" mass="24716">MFADDTLLLGQATISEARVIRDLLCTYESWSGQLVNVQKSTILFSSNVPAHTRNEIGEVLPHVATHGKYLGLPSSIGSSKKEVFNSIIDRVKTKVDDWKSRLLSKAGKEAWRLITEPNNHLSRSLKARYYPDGDFFSWKLGNGRSINVWHHKWVQHTHTHKVITPIDEEFKDLRVSDLIDQEVGVWDVVKINMFYPVDSEAILQIPLNNLDAEDLPV</sequence>
<reference evidence="1 2" key="1">
    <citation type="submission" date="2024-01" db="EMBL/GenBank/DDBJ databases">
        <title>The complete chloroplast genome sequence of Lithospermum erythrorhizon: insights into the phylogenetic relationship among Boraginaceae species and the maternal lineages of purple gromwells.</title>
        <authorList>
            <person name="Okada T."/>
            <person name="Watanabe K."/>
        </authorList>
    </citation>
    <scope>NUCLEOTIDE SEQUENCE [LARGE SCALE GENOMIC DNA]</scope>
</reference>
<gene>
    <name evidence="1" type="ORF">LIER_08423</name>
</gene>
<dbReference type="EMBL" id="BAABME010001361">
    <property type="protein sequence ID" value="GAA0149180.1"/>
    <property type="molecule type" value="Genomic_DNA"/>
</dbReference>
<protein>
    <recommendedName>
        <fullName evidence="3">RNA-directed DNA polymerase (Reverse transcriptase)</fullName>
    </recommendedName>
</protein>
<dbReference type="PANTHER" id="PTHR33116:SF86">
    <property type="entry name" value="REVERSE TRANSCRIPTASE DOMAIN-CONTAINING PROTEIN"/>
    <property type="match status" value="1"/>
</dbReference>
<evidence type="ECO:0008006" key="3">
    <source>
        <dbReference type="Google" id="ProtNLM"/>
    </source>
</evidence>
<keyword evidence="2" id="KW-1185">Reference proteome</keyword>